<dbReference type="AlphaFoldDB" id="A0A6J6FFU3"/>
<comment type="similarity">
    <text evidence="1">Belongs to the glycosyl hydrolase 16 family.</text>
</comment>
<dbReference type="SUPFAM" id="SSF49899">
    <property type="entry name" value="Concanavalin A-like lectins/glucanases"/>
    <property type="match status" value="1"/>
</dbReference>
<dbReference type="PANTHER" id="PTHR10963">
    <property type="entry name" value="GLYCOSYL HYDROLASE-RELATED"/>
    <property type="match status" value="1"/>
</dbReference>
<dbReference type="PANTHER" id="PTHR10963:SF55">
    <property type="entry name" value="GLYCOSIDE HYDROLASE FAMILY 16 PROTEIN"/>
    <property type="match status" value="1"/>
</dbReference>
<sequence length="265" mass="29562">MSQTPEKTLLWSEEFGDHQDGRLPDETWSFDIGDGSNAGLVGWGNNELEFYTKDSVTIDGNLIIRAEKLNEGTDLQCYYGPALWTSGKIHTAGKVGFQYGYLEIKAKMPSGVGTWPALWLLGKNLLDGITWPHCGEIDILENTGAHPHQVQGTIHGDGYFGENGLTRIIQSENPLADSFHRFGILWTEESIEWFFDGVSYNKISKSDEALAGKPWPFNQEFYLIINLAIGGWFAGEVDPELQSAKLEIESIKYYSVDGIGKLILH</sequence>
<dbReference type="InterPro" id="IPR013320">
    <property type="entry name" value="ConA-like_dom_sf"/>
</dbReference>
<dbReference type="CDD" id="cd08023">
    <property type="entry name" value="GH16_laminarinase_like"/>
    <property type="match status" value="1"/>
</dbReference>
<protein>
    <submittedName>
        <fullName evidence="3">Unannotated protein</fullName>
    </submittedName>
</protein>
<dbReference type="Gene3D" id="2.60.120.200">
    <property type="match status" value="1"/>
</dbReference>
<reference evidence="3" key="1">
    <citation type="submission" date="2020-05" db="EMBL/GenBank/DDBJ databases">
        <authorList>
            <person name="Chiriac C."/>
            <person name="Salcher M."/>
            <person name="Ghai R."/>
            <person name="Kavagutti S V."/>
        </authorList>
    </citation>
    <scope>NUCLEOTIDE SEQUENCE</scope>
</reference>
<proteinExistence type="inferred from homology"/>
<feature type="domain" description="GH16" evidence="2">
    <location>
        <begin position="9"/>
        <end position="259"/>
    </location>
</feature>
<dbReference type="EMBL" id="CAEZUI010000004">
    <property type="protein sequence ID" value="CAB4587791.1"/>
    <property type="molecule type" value="Genomic_DNA"/>
</dbReference>
<evidence type="ECO:0000256" key="1">
    <source>
        <dbReference type="ARBA" id="ARBA00006865"/>
    </source>
</evidence>
<dbReference type="PROSITE" id="PS51762">
    <property type="entry name" value="GH16_2"/>
    <property type="match status" value="1"/>
</dbReference>
<dbReference type="InterPro" id="IPR000757">
    <property type="entry name" value="Beta-glucanase-like"/>
</dbReference>
<organism evidence="3">
    <name type="scientific">freshwater metagenome</name>
    <dbReference type="NCBI Taxonomy" id="449393"/>
    <lineage>
        <taxon>unclassified sequences</taxon>
        <taxon>metagenomes</taxon>
        <taxon>ecological metagenomes</taxon>
    </lineage>
</organism>
<evidence type="ECO:0000313" key="3">
    <source>
        <dbReference type="EMBL" id="CAB4587791.1"/>
    </source>
</evidence>
<evidence type="ECO:0000259" key="2">
    <source>
        <dbReference type="PROSITE" id="PS51762"/>
    </source>
</evidence>
<dbReference type="GO" id="GO:0005975">
    <property type="term" value="P:carbohydrate metabolic process"/>
    <property type="evidence" value="ECO:0007669"/>
    <property type="project" value="InterPro"/>
</dbReference>
<name>A0A6J6FFU3_9ZZZZ</name>
<gene>
    <name evidence="3" type="ORF">UFOPK1807_00078</name>
</gene>
<dbReference type="Pfam" id="PF00722">
    <property type="entry name" value="Glyco_hydro_16"/>
    <property type="match status" value="1"/>
</dbReference>
<dbReference type="GO" id="GO:0004553">
    <property type="term" value="F:hydrolase activity, hydrolyzing O-glycosyl compounds"/>
    <property type="evidence" value="ECO:0007669"/>
    <property type="project" value="InterPro"/>
</dbReference>
<dbReference type="InterPro" id="IPR050546">
    <property type="entry name" value="Glycosyl_Hydrlase_16"/>
</dbReference>
<accession>A0A6J6FFU3</accession>